<keyword evidence="1" id="KW-0547">Nucleotide-binding</keyword>
<dbReference type="Pfam" id="PF00271">
    <property type="entry name" value="Helicase_C"/>
    <property type="match status" value="1"/>
</dbReference>
<dbReference type="GO" id="GO:0006281">
    <property type="term" value="P:DNA repair"/>
    <property type="evidence" value="ECO:0007669"/>
    <property type="project" value="TreeGrafter"/>
</dbReference>
<name>A0A8H5ZVK0_PETAA</name>
<dbReference type="GO" id="GO:0005634">
    <property type="term" value="C:nucleus"/>
    <property type="evidence" value="ECO:0007669"/>
    <property type="project" value="TreeGrafter"/>
</dbReference>
<sequence length="606" mass="66368">MTTAKKRRIPPGREPAPKRARNSTSDEAHLQGAIDAIAYIDLTNETKSINPQPPDWGTSFRVNPGIRSENQPPMTAAQQAAALPAGGYDTCFGLLCMQATSSRGERVPLECTPAALRFEGKVVRIVLDSTNDGVAVLVSETLSHLVKESAVTLTATVCGKNQKFDAPNGSAGFGMSYQAGTRLLSLRIIVYGFMQQKDAIADTLAEGNLFLQHPGESEFDRSVKYVNPQYLLGPGQELPPVEELSVCTCCAPHGPQSAQARGPLSESEVNQVQKIFDTAATSNGAIAVPKPSSRLVTELKRHQVEALAMMIEKEEGTHEQAHFPSIWKACRGPGNRVTYQNIVTELFEFSPPDPLGGGILADEMGLGKTLSSLSLICHYLDLMDQTAHLNQDTPRTTLIVTPKSTIYGWQKQINGCELSSQGGPSKPVRLQLSPSAKLEAVLHNISQSQEQAVPNSKSRKAYVTEILLGNALEERGWAFQRIDGQLSLAQRKDALEEFGNDSQCNIMLASIGAAGEGIDLTSATSVHIVEPHWNPMAESQAIDRVHRIGQKQDVKVVRYVVKDSIEEYVRWVQYHKLQLIKESLSASEKRIDVLEVRWKKLLEFLE</sequence>
<dbReference type="CDD" id="cd18793">
    <property type="entry name" value="SF2_C_SNF"/>
    <property type="match status" value="1"/>
</dbReference>
<protein>
    <recommendedName>
        <fullName evidence="6">Helicase C-terminal domain-containing protein</fullName>
    </recommendedName>
</protein>
<evidence type="ECO:0000313" key="8">
    <source>
        <dbReference type="Proteomes" id="UP000541154"/>
    </source>
</evidence>
<dbReference type="InterPro" id="IPR000330">
    <property type="entry name" value="SNF2_N"/>
</dbReference>
<dbReference type="Pfam" id="PF00176">
    <property type="entry name" value="SNF2-rel_dom"/>
    <property type="match status" value="1"/>
</dbReference>
<dbReference type="EMBL" id="SPNV01000314">
    <property type="protein sequence ID" value="KAF5856507.1"/>
    <property type="molecule type" value="Genomic_DNA"/>
</dbReference>
<evidence type="ECO:0000256" key="2">
    <source>
        <dbReference type="ARBA" id="ARBA00022801"/>
    </source>
</evidence>
<keyword evidence="4" id="KW-0067">ATP-binding</keyword>
<dbReference type="InterPro" id="IPR001650">
    <property type="entry name" value="Helicase_C-like"/>
</dbReference>
<dbReference type="Gene3D" id="3.40.50.10810">
    <property type="entry name" value="Tandem AAA-ATPase domain"/>
    <property type="match status" value="1"/>
</dbReference>
<dbReference type="GO" id="GO:0005524">
    <property type="term" value="F:ATP binding"/>
    <property type="evidence" value="ECO:0007669"/>
    <property type="project" value="UniProtKB-KW"/>
</dbReference>
<dbReference type="InterPro" id="IPR050628">
    <property type="entry name" value="SNF2_RAD54_helicase_TF"/>
</dbReference>
<dbReference type="GO" id="GO:0016787">
    <property type="term" value="F:hydrolase activity"/>
    <property type="evidence" value="ECO:0007669"/>
    <property type="project" value="UniProtKB-KW"/>
</dbReference>
<dbReference type="Gene3D" id="3.40.50.300">
    <property type="entry name" value="P-loop containing nucleotide triphosphate hydrolases"/>
    <property type="match status" value="1"/>
</dbReference>
<evidence type="ECO:0000259" key="6">
    <source>
        <dbReference type="PROSITE" id="PS51194"/>
    </source>
</evidence>
<evidence type="ECO:0000313" key="7">
    <source>
        <dbReference type="EMBL" id="KAF5856507.1"/>
    </source>
</evidence>
<dbReference type="AlphaFoldDB" id="A0A8H5ZVK0"/>
<reference evidence="7 8" key="1">
    <citation type="submission" date="2019-04" db="EMBL/GenBank/DDBJ databases">
        <title>Aspergillus burnettii sp. nov., novel species from soil in southeast Queensland.</title>
        <authorList>
            <person name="Gilchrist C.L.M."/>
            <person name="Pitt J.I."/>
            <person name="Lange L."/>
            <person name="Lacey H.J."/>
            <person name="Vuong D."/>
            <person name="Midgley D.J."/>
            <person name="Greenfield P."/>
            <person name="Bradbury M."/>
            <person name="Lacey E."/>
            <person name="Busk P.K."/>
            <person name="Pilgaard B."/>
            <person name="Chooi Y.H."/>
            <person name="Piggott A.M."/>
        </authorList>
    </citation>
    <scope>NUCLEOTIDE SEQUENCE [LARGE SCALE GENOMIC DNA]</scope>
    <source>
        <strain evidence="7 8">FRR 5400</strain>
    </source>
</reference>
<dbReference type="InterPro" id="IPR027417">
    <property type="entry name" value="P-loop_NTPase"/>
</dbReference>
<feature type="compositionally biased region" description="Basic residues" evidence="5">
    <location>
        <begin position="1"/>
        <end position="10"/>
    </location>
</feature>
<dbReference type="Proteomes" id="UP000541154">
    <property type="component" value="Unassembled WGS sequence"/>
</dbReference>
<feature type="region of interest" description="Disordered" evidence="5">
    <location>
        <begin position="1"/>
        <end position="28"/>
    </location>
</feature>
<keyword evidence="3" id="KW-0347">Helicase</keyword>
<dbReference type="PROSITE" id="PS51194">
    <property type="entry name" value="HELICASE_CTER"/>
    <property type="match status" value="1"/>
</dbReference>
<dbReference type="InterPro" id="IPR038718">
    <property type="entry name" value="SNF2-like_sf"/>
</dbReference>
<keyword evidence="8" id="KW-1185">Reference proteome</keyword>
<dbReference type="SMART" id="SM00490">
    <property type="entry name" value="HELICc"/>
    <property type="match status" value="1"/>
</dbReference>
<keyword evidence="2" id="KW-0378">Hydrolase</keyword>
<gene>
    <name evidence="7" type="ORF">ETB97_007262</name>
</gene>
<evidence type="ECO:0000256" key="1">
    <source>
        <dbReference type="ARBA" id="ARBA00022741"/>
    </source>
</evidence>
<dbReference type="PANTHER" id="PTHR45626:SF17">
    <property type="entry name" value="HELICASE-LIKE TRANSCRIPTION FACTOR"/>
    <property type="match status" value="1"/>
</dbReference>
<dbReference type="SUPFAM" id="SSF52540">
    <property type="entry name" value="P-loop containing nucleoside triphosphate hydrolases"/>
    <property type="match status" value="2"/>
</dbReference>
<organism evidence="7 8">
    <name type="scientific">Petromyces alliaceus</name>
    <name type="common">Aspergillus alliaceus</name>
    <dbReference type="NCBI Taxonomy" id="209559"/>
    <lineage>
        <taxon>Eukaryota</taxon>
        <taxon>Fungi</taxon>
        <taxon>Dikarya</taxon>
        <taxon>Ascomycota</taxon>
        <taxon>Pezizomycotina</taxon>
        <taxon>Eurotiomycetes</taxon>
        <taxon>Eurotiomycetidae</taxon>
        <taxon>Eurotiales</taxon>
        <taxon>Aspergillaceae</taxon>
        <taxon>Aspergillus</taxon>
        <taxon>Aspergillus subgen. Circumdati</taxon>
    </lineage>
</organism>
<dbReference type="InterPro" id="IPR049730">
    <property type="entry name" value="SNF2/RAD54-like_C"/>
</dbReference>
<dbReference type="GO" id="GO:0008094">
    <property type="term" value="F:ATP-dependent activity, acting on DNA"/>
    <property type="evidence" value="ECO:0007669"/>
    <property type="project" value="TreeGrafter"/>
</dbReference>
<proteinExistence type="predicted"/>
<evidence type="ECO:0000256" key="3">
    <source>
        <dbReference type="ARBA" id="ARBA00022806"/>
    </source>
</evidence>
<evidence type="ECO:0000256" key="5">
    <source>
        <dbReference type="SAM" id="MobiDB-lite"/>
    </source>
</evidence>
<dbReference type="PANTHER" id="PTHR45626">
    <property type="entry name" value="TRANSCRIPTION TERMINATION FACTOR 2-RELATED"/>
    <property type="match status" value="1"/>
</dbReference>
<evidence type="ECO:0000256" key="4">
    <source>
        <dbReference type="ARBA" id="ARBA00022840"/>
    </source>
</evidence>
<accession>A0A8H5ZVK0</accession>
<feature type="domain" description="Helicase C-terminal" evidence="6">
    <location>
        <begin position="437"/>
        <end position="595"/>
    </location>
</feature>
<comment type="caution">
    <text evidence="7">The sequence shown here is derived from an EMBL/GenBank/DDBJ whole genome shotgun (WGS) entry which is preliminary data.</text>
</comment>